<dbReference type="SUPFAM" id="SSF55931">
    <property type="entry name" value="Glutamine synthetase/guanido kinase"/>
    <property type="match status" value="1"/>
</dbReference>
<dbReference type="Proteomes" id="UP000060602">
    <property type="component" value="Chromosome"/>
</dbReference>
<dbReference type="RefSeq" id="WP_061072487.1">
    <property type="nucleotide sequence ID" value="NZ_CP014060.2"/>
</dbReference>
<dbReference type="Pfam" id="PF04107">
    <property type="entry name" value="GCS2"/>
    <property type="match status" value="1"/>
</dbReference>
<dbReference type="InterPro" id="IPR014746">
    <property type="entry name" value="Gln_synth/guanido_kin_cat_dom"/>
</dbReference>
<dbReference type="EMBL" id="CP014060">
    <property type="protein sequence ID" value="AMG37262.1"/>
    <property type="molecule type" value="Genomic_DNA"/>
</dbReference>
<dbReference type="AlphaFoldDB" id="A0A0X8NZR8"/>
<evidence type="ECO:0000313" key="1">
    <source>
        <dbReference type="EMBL" id="AMG37262.1"/>
    </source>
</evidence>
<dbReference type="InterPro" id="IPR006336">
    <property type="entry name" value="GCS2"/>
</dbReference>
<dbReference type="GO" id="GO:0042398">
    <property type="term" value="P:modified amino acid biosynthetic process"/>
    <property type="evidence" value="ECO:0007669"/>
    <property type="project" value="InterPro"/>
</dbReference>
<evidence type="ECO:0000313" key="2">
    <source>
        <dbReference type="Proteomes" id="UP000060602"/>
    </source>
</evidence>
<protein>
    <recommendedName>
        <fullName evidence="3">Glutamate--cysteine ligase</fullName>
    </recommendedName>
</protein>
<sequence>MTPRAGRTLGLEMEMAVARRDTGASHPVGGYFEALAAIKAARGEAPGLTRIGERIVGVSVAAGESGLDNGFNLLETAFAPVSEDDGGLAELARRATRELHDASRALEAEGAVLLNASEHPDCTLDPSWYATVHVPRPIYRELVGHREWLHRVGIDAKAQNSPCTSVDVAQAARALNVVLALAPASIAIFANSPLENGRATGLKENRLTVWDRMFRHSRYAGDYHLQRLPERPFVDLGDYFRWMFAPGTASRCLPLAADDGYKSATGVYLRGSPCLSAFLASDGWPGRRSDTGEGVTIAPQGAHFEYSQFAHFLDARWRYRLATPPSLEALREAWRRPGGIEELYAQLGASGYIEGRAPGAGFADAQLLREAGREVAATLVMAPSALQLGLMRNLPQAEDLLRSWGWLRLRAMRADAMRDALHDPAVHALAGEVLAVAEGGLAPQERHWLGYARYAVDARSSGADRLLRLWRELDGDARRLAKVCEARAAVPL</sequence>
<dbReference type="GO" id="GO:0004357">
    <property type="term" value="F:glutamate-cysteine ligase activity"/>
    <property type="evidence" value="ECO:0007669"/>
    <property type="project" value="InterPro"/>
</dbReference>
<name>A0A0X8NZR8_ALCXX</name>
<reference evidence="2" key="1">
    <citation type="submission" date="2015-12" db="EMBL/GenBank/DDBJ databases">
        <title>FDA dAtabase for Regulatory Grade micrObial Sequences (FDA-ARGOS): Supporting development and validation of Infectious Disease Dx tests.</title>
        <authorList>
            <person name="Case J."/>
            <person name="Tallon L."/>
            <person name="Sadzewicz L."/>
            <person name="Sengamalay N."/>
            <person name="Ott S."/>
            <person name="Godinez A."/>
            <person name="Nagaraj S."/>
            <person name="Nadendla S."/>
            <person name="Sichtig H."/>
        </authorList>
    </citation>
    <scope>NUCLEOTIDE SEQUENCE [LARGE SCALE GENOMIC DNA]</scope>
    <source>
        <strain evidence="2">FDAARGOS_147</strain>
    </source>
</reference>
<proteinExistence type="predicted"/>
<dbReference type="Gene3D" id="3.30.590.20">
    <property type="match status" value="1"/>
</dbReference>
<organism evidence="1 2">
    <name type="scientific">Alcaligenes xylosoxydans xylosoxydans</name>
    <name type="common">Achromobacter xylosoxidans</name>
    <dbReference type="NCBI Taxonomy" id="85698"/>
    <lineage>
        <taxon>Bacteria</taxon>
        <taxon>Pseudomonadati</taxon>
        <taxon>Pseudomonadota</taxon>
        <taxon>Betaproteobacteria</taxon>
        <taxon>Burkholderiales</taxon>
        <taxon>Alcaligenaceae</taxon>
        <taxon>Achromobacter</taxon>
    </lineage>
</organism>
<evidence type="ECO:0008006" key="3">
    <source>
        <dbReference type="Google" id="ProtNLM"/>
    </source>
</evidence>
<accession>A0A0X8NZR8</accession>
<gene>
    <name evidence="1" type="ORF">AL504_15330</name>
</gene>